<gene>
    <name evidence="1" type="ORF">PG996_014329</name>
</gene>
<dbReference type="EMBL" id="JAQQWM010000009">
    <property type="protein sequence ID" value="KAK8046265.1"/>
    <property type="molecule type" value="Genomic_DNA"/>
</dbReference>
<keyword evidence="2" id="KW-1185">Reference proteome</keyword>
<dbReference type="Proteomes" id="UP001446871">
    <property type="component" value="Unassembled WGS sequence"/>
</dbReference>
<organism evidence="1 2">
    <name type="scientific">Apiospora saccharicola</name>
    <dbReference type="NCBI Taxonomy" id="335842"/>
    <lineage>
        <taxon>Eukaryota</taxon>
        <taxon>Fungi</taxon>
        <taxon>Dikarya</taxon>
        <taxon>Ascomycota</taxon>
        <taxon>Pezizomycotina</taxon>
        <taxon>Sordariomycetes</taxon>
        <taxon>Xylariomycetidae</taxon>
        <taxon>Amphisphaeriales</taxon>
        <taxon>Apiosporaceae</taxon>
        <taxon>Apiospora</taxon>
    </lineage>
</organism>
<proteinExistence type="predicted"/>
<protein>
    <submittedName>
        <fullName evidence="1">Uncharacterized protein</fullName>
    </submittedName>
</protein>
<reference evidence="1 2" key="1">
    <citation type="submission" date="2023-01" db="EMBL/GenBank/DDBJ databases">
        <title>Analysis of 21 Apiospora genomes using comparative genomics revels a genus with tremendous synthesis potential of carbohydrate active enzymes and secondary metabolites.</title>
        <authorList>
            <person name="Sorensen T."/>
        </authorList>
    </citation>
    <scope>NUCLEOTIDE SEQUENCE [LARGE SCALE GENOMIC DNA]</scope>
    <source>
        <strain evidence="1 2">CBS 83171</strain>
    </source>
</reference>
<name>A0ABR1TK16_9PEZI</name>
<evidence type="ECO:0000313" key="2">
    <source>
        <dbReference type="Proteomes" id="UP001446871"/>
    </source>
</evidence>
<sequence length="122" mass="13564">MYHEAWIVLRDTKAYIVTVRFFRFFTLDLTGQGKVKRDDQINKQKPLIALFVADAAHDESPTPSQAPRLAEALGAKTLASYHMLKESDGAGEHWSTGCWFLEGPGYHGCFEKALLASDSMGS</sequence>
<comment type="caution">
    <text evidence="1">The sequence shown here is derived from an EMBL/GenBank/DDBJ whole genome shotgun (WGS) entry which is preliminary data.</text>
</comment>
<accession>A0ABR1TK16</accession>
<evidence type="ECO:0000313" key="1">
    <source>
        <dbReference type="EMBL" id="KAK8046265.1"/>
    </source>
</evidence>